<feature type="region of interest" description="Disordered" evidence="1">
    <location>
        <begin position="276"/>
        <end position="305"/>
    </location>
</feature>
<accession>A0ABX0XX53</accession>
<proteinExistence type="predicted"/>
<dbReference type="EMBL" id="JAATVY010000007">
    <property type="protein sequence ID" value="NJC70622.1"/>
    <property type="molecule type" value="Genomic_DNA"/>
</dbReference>
<keyword evidence="2" id="KW-1133">Transmembrane helix</keyword>
<dbReference type="Pfam" id="PF13560">
    <property type="entry name" value="HTH_31"/>
    <property type="match status" value="1"/>
</dbReference>
<dbReference type="Gene3D" id="1.10.260.40">
    <property type="entry name" value="lambda repressor-like DNA-binding domains"/>
    <property type="match status" value="1"/>
</dbReference>
<dbReference type="RefSeq" id="WP_167925524.1">
    <property type="nucleotide sequence ID" value="NZ_JAATVY010000007.1"/>
</dbReference>
<evidence type="ECO:0000313" key="4">
    <source>
        <dbReference type="EMBL" id="NJC70622.1"/>
    </source>
</evidence>
<feature type="region of interest" description="Disordered" evidence="1">
    <location>
        <begin position="95"/>
        <end position="137"/>
    </location>
</feature>
<dbReference type="Proteomes" id="UP000722989">
    <property type="component" value="Unassembled WGS sequence"/>
</dbReference>
<keyword evidence="5" id="KW-1185">Reference proteome</keyword>
<dbReference type="InterPro" id="IPR010982">
    <property type="entry name" value="Lambda_DNA-bd_dom_sf"/>
</dbReference>
<sequence length="305" mass="32095">MGAAPRMTGRWRPLPAALHPEVAYLVGALRELKDRSGLSLAGLAGRTAYSKSTWERYLNGTKLPPRHAVEALAQLVGEPTDLLLALWERAEERWSGRDAEARPATAPPTPSSTVVQEHAETAPRRRGPSWRRPRPPHRTAAALAGGAVTAVLIALVGSTGIFAGPVPAASTGPGYPVGCTGIRCAGLEPVGMACAVDAGSYAELQVGGRHLELRVSDRCAAAWARISYPVAGDRVMVVDRAGRAEATVADGSSTEGYLSTRMVAADRHSQVRACVQSDGGEPRCTPWGGTRTVSVSPPAHPPSRR</sequence>
<reference evidence="4 5" key="1">
    <citation type="submission" date="2020-03" db="EMBL/GenBank/DDBJ databases">
        <title>WGS of the type strain of Planosporangium spp.</title>
        <authorList>
            <person name="Thawai C."/>
        </authorList>
    </citation>
    <scope>NUCLEOTIDE SEQUENCE [LARGE SCALE GENOMIC DNA]</scope>
    <source>
        <strain evidence="4 5">TBRC 5610</strain>
    </source>
</reference>
<name>A0ABX0XX53_9ACTN</name>
<dbReference type="InterPro" id="IPR001387">
    <property type="entry name" value="Cro/C1-type_HTH"/>
</dbReference>
<evidence type="ECO:0000313" key="5">
    <source>
        <dbReference type="Proteomes" id="UP000722989"/>
    </source>
</evidence>
<comment type="caution">
    <text evidence="4">The sequence shown here is derived from an EMBL/GenBank/DDBJ whole genome shotgun (WGS) entry which is preliminary data.</text>
</comment>
<dbReference type="SMART" id="SM00530">
    <property type="entry name" value="HTH_XRE"/>
    <property type="match status" value="1"/>
</dbReference>
<protein>
    <submittedName>
        <fullName evidence="4">Helix-turn-helix domain-containing protein</fullName>
    </submittedName>
</protein>
<dbReference type="Pfam" id="PF10901">
    <property type="entry name" value="DUF2690"/>
    <property type="match status" value="1"/>
</dbReference>
<dbReference type="SUPFAM" id="SSF47413">
    <property type="entry name" value="lambda repressor-like DNA-binding domains"/>
    <property type="match status" value="1"/>
</dbReference>
<evidence type="ECO:0000256" key="2">
    <source>
        <dbReference type="SAM" id="Phobius"/>
    </source>
</evidence>
<evidence type="ECO:0000256" key="1">
    <source>
        <dbReference type="SAM" id="MobiDB-lite"/>
    </source>
</evidence>
<organism evidence="4 5">
    <name type="scientific">Planosporangium thailandense</name>
    <dbReference type="NCBI Taxonomy" id="765197"/>
    <lineage>
        <taxon>Bacteria</taxon>
        <taxon>Bacillati</taxon>
        <taxon>Actinomycetota</taxon>
        <taxon>Actinomycetes</taxon>
        <taxon>Micromonosporales</taxon>
        <taxon>Micromonosporaceae</taxon>
        <taxon>Planosporangium</taxon>
    </lineage>
</organism>
<feature type="transmembrane region" description="Helical" evidence="2">
    <location>
        <begin position="140"/>
        <end position="163"/>
    </location>
</feature>
<keyword evidence="2" id="KW-0812">Transmembrane</keyword>
<dbReference type="CDD" id="cd00093">
    <property type="entry name" value="HTH_XRE"/>
    <property type="match status" value="1"/>
</dbReference>
<gene>
    <name evidence="4" type="ORF">HC031_12995</name>
</gene>
<dbReference type="InterPro" id="IPR021224">
    <property type="entry name" value="DUF2690"/>
</dbReference>
<evidence type="ECO:0000259" key="3">
    <source>
        <dbReference type="SMART" id="SM00530"/>
    </source>
</evidence>
<feature type="compositionally biased region" description="Basic residues" evidence="1">
    <location>
        <begin position="124"/>
        <end position="137"/>
    </location>
</feature>
<keyword evidence="2" id="KW-0472">Membrane</keyword>
<feature type="domain" description="HTH cro/C1-type" evidence="3">
    <location>
        <begin position="28"/>
        <end position="83"/>
    </location>
</feature>